<sequence length="173" mass="19553">MFRSPQQLACLRVDVGRIGKARKPSESKRQSSLRCWTAQGSVEDIVRHLRAENERSCSKQSEDRTCYIVALKNNKVKAKDATMQQQQEILSAFTKKLEDDTAVLLDQVDMKYNEASAPLVKHQADVKAYLQAKTKSSLDFVKNIISNGNDEEILSLKHEVEEKAGSIEKKTQN</sequence>
<gene>
    <name evidence="1" type="ORF">PACLA_8A061793</name>
</gene>
<accession>A0A7D9IRT1</accession>
<dbReference type="EMBL" id="CACRXK020007444">
    <property type="protein sequence ID" value="CAB4012265.1"/>
    <property type="molecule type" value="Genomic_DNA"/>
</dbReference>
<reference evidence="1" key="1">
    <citation type="submission" date="2020-04" db="EMBL/GenBank/DDBJ databases">
        <authorList>
            <person name="Alioto T."/>
            <person name="Alioto T."/>
            <person name="Gomez Garrido J."/>
        </authorList>
    </citation>
    <scope>NUCLEOTIDE SEQUENCE</scope>
    <source>
        <strain evidence="1">A484AB</strain>
    </source>
</reference>
<protein>
    <submittedName>
        <fullName evidence="1">Uncharacterized protein</fullName>
    </submittedName>
</protein>
<comment type="caution">
    <text evidence="1">The sequence shown here is derived from an EMBL/GenBank/DDBJ whole genome shotgun (WGS) entry which is preliminary data.</text>
</comment>
<dbReference type="AlphaFoldDB" id="A0A7D9IRT1"/>
<proteinExistence type="predicted"/>
<evidence type="ECO:0000313" key="2">
    <source>
        <dbReference type="Proteomes" id="UP001152795"/>
    </source>
</evidence>
<organism evidence="1 2">
    <name type="scientific">Paramuricea clavata</name>
    <name type="common">Red gorgonian</name>
    <name type="synonym">Violescent sea-whip</name>
    <dbReference type="NCBI Taxonomy" id="317549"/>
    <lineage>
        <taxon>Eukaryota</taxon>
        <taxon>Metazoa</taxon>
        <taxon>Cnidaria</taxon>
        <taxon>Anthozoa</taxon>
        <taxon>Octocorallia</taxon>
        <taxon>Malacalcyonacea</taxon>
        <taxon>Plexauridae</taxon>
        <taxon>Paramuricea</taxon>
    </lineage>
</organism>
<evidence type="ECO:0000313" key="1">
    <source>
        <dbReference type="EMBL" id="CAB4012265.1"/>
    </source>
</evidence>
<keyword evidence="2" id="KW-1185">Reference proteome</keyword>
<dbReference type="Proteomes" id="UP001152795">
    <property type="component" value="Unassembled WGS sequence"/>
</dbReference>
<name>A0A7D9IRT1_PARCT</name>